<accession>A0A5E4B508</accession>
<name>A0A5E4B508_MARMO</name>
<gene>
    <name evidence="1" type="ORF">MONAX_5E038253</name>
</gene>
<feature type="non-terminal residue" evidence="1">
    <location>
        <position position="1"/>
    </location>
</feature>
<sequence>KIQCAIGFNTAERHKALVKGIDDVSADTPRTALKHSHENNVYLPKPVEAFKEWKRCIIK</sequence>
<reference evidence="1" key="1">
    <citation type="submission" date="2019-04" db="EMBL/GenBank/DDBJ databases">
        <authorList>
            <person name="Alioto T."/>
            <person name="Alioto T."/>
        </authorList>
    </citation>
    <scope>NUCLEOTIDE SEQUENCE [LARGE SCALE GENOMIC DNA]</scope>
</reference>
<comment type="caution">
    <text evidence="1">The sequence shown here is derived from an EMBL/GenBank/DDBJ whole genome shotgun (WGS) entry which is preliminary data.</text>
</comment>
<proteinExistence type="predicted"/>
<evidence type="ECO:0000313" key="2">
    <source>
        <dbReference type="Proteomes" id="UP000335636"/>
    </source>
</evidence>
<evidence type="ECO:0000313" key="1">
    <source>
        <dbReference type="EMBL" id="VTJ64455.1"/>
    </source>
</evidence>
<organism evidence="1 2">
    <name type="scientific">Marmota monax</name>
    <name type="common">Woodchuck</name>
    <dbReference type="NCBI Taxonomy" id="9995"/>
    <lineage>
        <taxon>Eukaryota</taxon>
        <taxon>Metazoa</taxon>
        <taxon>Chordata</taxon>
        <taxon>Craniata</taxon>
        <taxon>Vertebrata</taxon>
        <taxon>Euteleostomi</taxon>
        <taxon>Mammalia</taxon>
        <taxon>Eutheria</taxon>
        <taxon>Euarchontoglires</taxon>
        <taxon>Glires</taxon>
        <taxon>Rodentia</taxon>
        <taxon>Sciuromorpha</taxon>
        <taxon>Sciuridae</taxon>
        <taxon>Xerinae</taxon>
        <taxon>Marmotini</taxon>
        <taxon>Marmota</taxon>
    </lineage>
</organism>
<dbReference type="AlphaFoldDB" id="A0A5E4B508"/>
<dbReference type="Proteomes" id="UP000335636">
    <property type="component" value="Unassembled WGS sequence"/>
</dbReference>
<keyword evidence="2" id="KW-1185">Reference proteome</keyword>
<protein>
    <submittedName>
        <fullName evidence="1">Uncharacterized protein</fullName>
    </submittedName>
</protein>
<dbReference type="EMBL" id="CABDUW010000268">
    <property type="protein sequence ID" value="VTJ64455.1"/>
    <property type="molecule type" value="Genomic_DNA"/>
</dbReference>